<dbReference type="GO" id="GO:0003964">
    <property type="term" value="F:RNA-directed DNA polymerase activity"/>
    <property type="evidence" value="ECO:0007669"/>
    <property type="project" value="UniProtKB-KW"/>
</dbReference>
<dbReference type="InterPro" id="IPR053151">
    <property type="entry name" value="RNase_H-like"/>
</dbReference>
<proteinExistence type="predicted"/>
<evidence type="ECO:0000259" key="4">
    <source>
        <dbReference type="Pfam" id="PF13966"/>
    </source>
</evidence>
<keyword evidence="6" id="KW-1185">Reference proteome</keyword>
<dbReference type="InterPro" id="IPR044730">
    <property type="entry name" value="RNase_H-like_dom_plant"/>
</dbReference>
<dbReference type="Gene3D" id="3.60.10.10">
    <property type="entry name" value="Endonuclease/exonuclease/phosphatase"/>
    <property type="match status" value="1"/>
</dbReference>
<dbReference type="InterPro" id="IPR026960">
    <property type="entry name" value="RVT-Znf"/>
</dbReference>
<dbReference type="Pfam" id="PF13456">
    <property type="entry name" value="RVT_3"/>
    <property type="match status" value="1"/>
</dbReference>
<dbReference type="CDD" id="cd06222">
    <property type="entry name" value="RNase_H_like"/>
    <property type="match status" value="1"/>
</dbReference>
<gene>
    <name evidence="5" type="ORF">G2W53_012352</name>
</gene>
<dbReference type="InterPro" id="IPR000477">
    <property type="entry name" value="RT_dom"/>
</dbReference>
<dbReference type="SUPFAM" id="SSF56219">
    <property type="entry name" value="DNase I-like"/>
    <property type="match status" value="1"/>
</dbReference>
<keyword evidence="5" id="KW-0695">RNA-directed DNA polymerase</keyword>
<dbReference type="OrthoDB" id="1001947at2759"/>
<dbReference type="SUPFAM" id="SSF56672">
    <property type="entry name" value="DNA/RNA polymerases"/>
    <property type="match status" value="1"/>
</dbReference>
<reference evidence="5" key="1">
    <citation type="submission" date="2020-09" db="EMBL/GenBank/DDBJ databases">
        <title>Genome-Enabled Discovery of Anthraquinone Biosynthesis in Senna tora.</title>
        <authorList>
            <person name="Kang S.-H."/>
            <person name="Pandey R.P."/>
            <person name="Lee C.-M."/>
            <person name="Sim J.-S."/>
            <person name="Jeong J.-T."/>
            <person name="Choi B.-S."/>
            <person name="Jung M."/>
            <person name="Ginzburg D."/>
            <person name="Zhao K."/>
            <person name="Won S.Y."/>
            <person name="Oh T.-J."/>
            <person name="Yu Y."/>
            <person name="Kim N.-H."/>
            <person name="Lee O.R."/>
            <person name="Lee T.-H."/>
            <person name="Bashyal P."/>
            <person name="Kim T.-S."/>
            <person name="Lee W.-H."/>
            <person name="Kawkins C."/>
            <person name="Kim C.-K."/>
            <person name="Kim J.S."/>
            <person name="Ahn B.O."/>
            <person name="Rhee S.Y."/>
            <person name="Sohng J.K."/>
        </authorList>
    </citation>
    <scope>NUCLEOTIDE SEQUENCE</scope>
    <source>
        <tissue evidence="5">Leaf</tissue>
    </source>
</reference>
<dbReference type="InterPro" id="IPR036691">
    <property type="entry name" value="Endo/exonu/phosph_ase_sf"/>
</dbReference>
<evidence type="ECO:0000313" key="5">
    <source>
        <dbReference type="EMBL" id="KAF7830019.1"/>
    </source>
</evidence>
<dbReference type="GO" id="GO:0003676">
    <property type="term" value="F:nucleic acid binding"/>
    <property type="evidence" value="ECO:0007669"/>
    <property type="project" value="InterPro"/>
</dbReference>
<dbReference type="InterPro" id="IPR002156">
    <property type="entry name" value="RNaseH_domain"/>
</dbReference>
<dbReference type="PANTHER" id="PTHR47723">
    <property type="entry name" value="OS05G0353850 PROTEIN"/>
    <property type="match status" value="1"/>
</dbReference>
<dbReference type="InterPro" id="IPR036397">
    <property type="entry name" value="RNaseH_sf"/>
</dbReference>
<feature type="domain" description="Reverse transcriptase zinc-binding" evidence="4">
    <location>
        <begin position="530"/>
        <end position="616"/>
    </location>
</feature>
<feature type="domain" description="RNase H type-1" evidence="3">
    <location>
        <begin position="692"/>
        <end position="811"/>
    </location>
</feature>
<accession>A0A834TXX9</accession>
<dbReference type="InterPro" id="IPR005135">
    <property type="entry name" value="Endo/exonuclease/phosphatase"/>
</dbReference>
<dbReference type="AlphaFoldDB" id="A0A834TXX9"/>
<dbReference type="Pfam" id="PF03372">
    <property type="entry name" value="Exo_endo_phos"/>
    <property type="match status" value="1"/>
</dbReference>
<dbReference type="Pfam" id="PF00078">
    <property type="entry name" value="RVT_1"/>
    <property type="match status" value="1"/>
</dbReference>
<dbReference type="EMBL" id="JAAIUW010000005">
    <property type="protein sequence ID" value="KAF7830019.1"/>
    <property type="molecule type" value="Genomic_DNA"/>
</dbReference>
<feature type="domain" description="Reverse transcriptase" evidence="1">
    <location>
        <begin position="235"/>
        <end position="370"/>
    </location>
</feature>
<dbReference type="Proteomes" id="UP000634136">
    <property type="component" value="Unassembled WGS sequence"/>
</dbReference>
<organism evidence="5 6">
    <name type="scientific">Senna tora</name>
    <dbReference type="NCBI Taxonomy" id="362788"/>
    <lineage>
        <taxon>Eukaryota</taxon>
        <taxon>Viridiplantae</taxon>
        <taxon>Streptophyta</taxon>
        <taxon>Embryophyta</taxon>
        <taxon>Tracheophyta</taxon>
        <taxon>Spermatophyta</taxon>
        <taxon>Magnoliopsida</taxon>
        <taxon>eudicotyledons</taxon>
        <taxon>Gunneridae</taxon>
        <taxon>Pentapetalae</taxon>
        <taxon>rosids</taxon>
        <taxon>fabids</taxon>
        <taxon>Fabales</taxon>
        <taxon>Fabaceae</taxon>
        <taxon>Caesalpinioideae</taxon>
        <taxon>Cassia clade</taxon>
        <taxon>Senna</taxon>
    </lineage>
</organism>
<dbReference type="Gene3D" id="3.30.420.10">
    <property type="entry name" value="Ribonuclease H-like superfamily/Ribonuclease H"/>
    <property type="match status" value="1"/>
</dbReference>
<evidence type="ECO:0000313" key="6">
    <source>
        <dbReference type="Proteomes" id="UP000634136"/>
    </source>
</evidence>
<dbReference type="InterPro" id="IPR043502">
    <property type="entry name" value="DNA/RNA_pol_sf"/>
</dbReference>
<evidence type="ECO:0000259" key="3">
    <source>
        <dbReference type="Pfam" id="PF13456"/>
    </source>
</evidence>
<sequence>MNFVIWNSRGTGSRTFPGLVRDIKHRHNVDFLALIETRQSGEKANEIIKKLGFDGVECVEASGFSGGIWCLWRKERIMVSVLGKHRQFIHLRINRGVQEWLFTVVYGSLAFNSRRQLWESLTTIGANVDLPWAVAGDFNAFLFDYEKHGGRSGGSRPDQGFRDWVDNCAMMDMGFTGSRYTWRRSEVSIRLDRIMVSQNWKLMFPEAAVVHLPCFKSDHNPLWLRFYPSVNSQYRHDRPFRFLAAWVTHESFLNVVLWNGDKTNGFRPSRGIRQGDPISPYIFVLCMERLAHLIQEKVSRGRWKPIGLGRTGPKVSHLFFADDLILFAEASMNQVEVVKDCINNFCISSGQKVNADKTRVFFSRNVSFLGGGTLSNALGFTSTNDLGKYLGVPLIHGLLRHKYGCGDDVLPRVSAGSNPSRLWQGIVKNWGHIENGIQWRIGNGNRIKFWSDGWIPKCDKLCNLALGPIPEIELTASVSSFTTPSGGWDWQRFDYMLPDNVCLRIASIVPPSSSMGEDTPIWRHSRDGKFSVESCYNAVNGVIYGSRGNVWNSIWKLNVPQRVRSSMWLCANNKLLTNVERCKRQISDSSVCDCCGGASEDVIHALRDCDKVRDIWLRLVKPRHWPEFFHSELRDWISMNLNRNLGVFDNSWKDVFATTCWSVWRWRNEQLFQHKDGIPSDPRPESIWVKVNVDGAVSRDSSERASCGGVVRNHEGHFVLGFNKSLGSCDVLTAELWGVRLGLEMAWELGLRKVVIELDSLCAHQLIHAQVQELHPCATLVTAIHQLMTRNWDVHIHHVLRDANQVADFFAGCASHATLNLMKFDHPPTDAVHLLNADAEGTGSLRFISA</sequence>
<dbReference type="GO" id="GO:0004523">
    <property type="term" value="F:RNA-DNA hybrid ribonuclease activity"/>
    <property type="evidence" value="ECO:0007669"/>
    <property type="project" value="InterPro"/>
</dbReference>
<keyword evidence="5" id="KW-0548">Nucleotidyltransferase</keyword>
<keyword evidence="5" id="KW-0808">Transferase</keyword>
<comment type="caution">
    <text evidence="5">The sequence shown here is derived from an EMBL/GenBank/DDBJ whole genome shotgun (WGS) entry which is preliminary data.</text>
</comment>
<evidence type="ECO:0000259" key="2">
    <source>
        <dbReference type="Pfam" id="PF03372"/>
    </source>
</evidence>
<dbReference type="InterPro" id="IPR012337">
    <property type="entry name" value="RNaseH-like_sf"/>
</dbReference>
<dbReference type="Pfam" id="PF13966">
    <property type="entry name" value="zf-RVT"/>
    <property type="match status" value="1"/>
</dbReference>
<evidence type="ECO:0000259" key="1">
    <source>
        <dbReference type="Pfam" id="PF00078"/>
    </source>
</evidence>
<feature type="domain" description="Endonuclease/exonuclease/phosphatase" evidence="2">
    <location>
        <begin position="6"/>
        <end position="202"/>
    </location>
</feature>
<name>A0A834TXX9_9FABA</name>
<dbReference type="SUPFAM" id="SSF53098">
    <property type="entry name" value="Ribonuclease H-like"/>
    <property type="match status" value="1"/>
</dbReference>
<dbReference type="PANTHER" id="PTHR47723:SF19">
    <property type="entry name" value="POLYNUCLEOTIDYL TRANSFERASE, RIBONUCLEASE H-LIKE SUPERFAMILY PROTEIN"/>
    <property type="match status" value="1"/>
</dbReference>
<protein>
    <submittedName>
        <fullName evidence="5">Reverse transcriptase</fullName>
    </submittedName>
</protein>